<protein>
    <submittedName>
        <fullName evidence="2">Uncharacterized protein</fullName>
    </submittedName>
</protein>
<keyword evidence="1" id="KW-0812">Transmembrane</keyword>
<dbReference type="RefSeq" id="WP_205668837.1">
    <property type="nucleotide sequence ID" value="NZ_RXLP01000023.1"/>
</dbReference>
<gene>
    <name evidence="2" type="ORF">EJ419_06055</name>
</gene>
<reference evidence="2 3" key="1">
    <citation type="submission" date="2018-12" db="EMBL/GenBank/DDBJ databases">
        <title>Alloscrdovia theropitheci sp. nov: a novel taxon from the feces of the bleeding-herat monkey (Theropithecus geleda).</title>
        <authorList>
            <person name="Modesto M."/>
        </authorList>
    </citation>
    <scope>NUCLEOTIDE SEQUENCE [LARGE SCALE GENOMIC DNA]</scope>
    <source>
        <strain evidence="2 3">GLDI4/2</strain>
    </source>
</reference>
<accession>A0A4R0QRJ4</accession>
<name>A0A4R0QRJ4_9BIFI</name>
<organism evidence="2 3">
    <name type="scientific">Alloscardovia theropitheci</name>
    <dbReference type="NCBI Taxonomy" id="2496842"/>
    <lineage>
        <taxon>Bacteria</taxon>
        <taxon>Bacillati</taxon>
        <taxon>Actinomycetota</taxon>
        <taxon>Actinomycetes</taxon>
        <taxon>Bifidobacteriales</taxon>
        <taxon>Bifidobacteriaceae</taxon>
        <taxon>Alloscardovia</taxon>
    </lineage>
</organism>
<keyword evidence="3" id="KW-1185">Reference proteome</keyword>
<evidence type="ECO:0000256" key="1">
    <source>
        <dbReference type="SAM" id="Phobius"/>
    </source>
</evidence>
<keyword evidence="1" id="KW-0472">Membrane</keyword>
<dbReference type="EMBL" id="RXLP01000023">
    <property type="protein sequence ID" value="TCD53988.1"/>
    <property type="molecule type" value="Genomic_DNA"/>
</dbReference>
<dbReference type="Proteomes" id="UP000291289">
    <property type="component" value="Unassembled WGS sequence"/>
</dbReference>
<keyword evidence="1" id="KW-1133">Transmembrane helix</keyword>
<comment type="caution">
    <text evidence="2">The sequence shown here is derived from an EMBL/GenBank/DDBJ whole genome shotgun (WGS) entry which is preliminary data.</text>
</comment>
<feature type="transmembrane region" description="Helical" evidence="1">
    <location>
        <begin position="12"/>
        <end position="30"/>
    </location>
</feature>
<dbReference type="AlphaFoldDB" id="A0A4R0QRJ4"/>
<feature type="transmembrane region" description="Helical" evidence="1">
    <location>
        <begin position="42"/>
        <end position="62"/>
    </location>
</feature>
<proteinExistence type="predicted"/>
<sequence length="63" mass="7272">MITPTSMVPVVYYALLNIALIIPWLVFTVFTHKWNEEAKKIYACIYVAVQFLFIAVSLVLMYA</sequence>
<evidence type="ECO:0000313" key="3">
    <source>
        <dbReference type="Proteomes" id="UP000291289"/>
    </source>
</evidence>
<evidence type="ECO:0000313" key="2">
    <source>
        <dbReference type="EMBL" id="TCD53988.1"/>
    </source>
</evidence>